<keyword evidence="2 6" id="KW-0012">Acyltransferase</keyword>
<dbReference type="CDD" id="cd04301">
    <property type="entry name" value="NAT_SF"/>
    <property type="match status" value="1"/>
</dbReference>
<evidence type="ECO:0000256" key="3">
    <source>
        <dbReference type="ARBA" id="ARBA00050603"/>
    </source>
</evidence>
<feature type="domain" description="N-acetyltransferase" evidence="5">
    <location>
        <begin position="12"/>
        <end position="174"/>
    </location>
</feature>
<protein>
    <submittedName>
        <fullName evidence="6">Phosphinothricin acetyltransferase</fullName>
        <ecNumber evidence="6">2.3.1.183</ecNumber>
    </submittedName>
</protein>
<gene>
    <name evidence="6" type="ORF">GGQ63_002112</name>
</gene>
<dbReference type="FunFam" id="3.40.630.30:FF:000026">
    <property type="entry name" value="Phosphinothricin acetyltransferase"/>
    <property type="match status" value="1"/>
</dbReference>
<dbReference type="InterPro" id="IPR016181">
    <property type="entry name" value="Acyl_CoA_acyltransferase"/>
</dbReference>
<comment type="catalytic activity">
    <reaction evidence="4">
        <text>L-methionine sulfone + acetyl-CoA = N-acetyl-L-methionine sulfone + CoA + H(+)</text>
        <dbReference type="Rhea" id="RHEA:47656"/>
        <dbReference type="ChEBI" id="CHEBI:15378"/>
        <dbReference type="ChEBI" id="CHEBI:57287"/>
        <dbReference type="ChEBI" id="CHEBI:57288"/>
        <dbReference type="ChEBI" id="CHEBI:87824"/>
        <dbReference type="ChEBI" id="CHEBI:87825"/>
    </reaction>
</comment>
<evidence type="ECO:0000256" key="2">
    <source>
        <dbReference type="ARBA" id="ARBA00023315"/>
    </source>
</evidence>
<dbReference type="InterPro" id="IPR000182">
    <property type="entry name" value="GNAT_dom"/>
</dbReference>
<evidence type="ECO:0000256" key="4">
    <source>
        <dbReference type="ARBA" id="ARBA00051334"/>
    </source>
</evidence>
<evidence type="ECO:0000313" key="7">
    <source>
        <dbReference type="Proteomes" id="UP000523821"/>
    </source>
</evidence>
<reference evidence="6 7" key="1">
    <citation type="submission" date="2020-08" db="EMBL/GenBank/DDBJ databases">
        <title>Genomic Encyclopedia of Type Strains, Phase IV (KMG-IV): sequencing the most valuable type-strain genomes for metagenomic binning, comparative biology and taxonomic classification.</title>
        <authorList>
            <person name="Goeker M."/>
        </authorList>
    </citation>
    <scope>NUCLEOTIDE SEQUENCE [LARGE SCALE GENOMIC DNA]</scope>
    <source>
        <strain evidence="6 7">DSM 16268</strain>
    </source>
</reference>
<dbReference type="PANTHER" id="PTHR43072">
    <property type="entry name" value="N-ACETYLTRANSFERASE"/>
    <property type="match status" value="1"/>
</dbReference>
<dbReference type="EC" id="2.3.1.183" evidence="6"/>
<dbReference type="Gene3D" id="3.40.630.30">
    <property type="match status" value="1"/>
</dbReference>
<evidence type="ECO:0000313" key="6">
    <source>
        <dbReference type="EMBL" id="MBB5753046.1"/>
    </source>
</evidence>
<keyword evidence="1 6" id="KW-0808">Transferase</keyword>
<comment type="catalytic activity">
    <reaction evidence="3">
        <text>L-methionine sulfoximine + acetyl-CoA = N-acetyl-L-methionine sulfoximine + CoA + H(+)</text>
        <dbReference type="Rhea" id="RHEA:47660"/>
        <dbReference type="ChEBI" id="CHEBI:15378"/>
        <dbReference type="ChEBI" id="CHEBI:57287"/>
        <dbReference type="ChEBI" id="CHEBI:57288"/>
        <dbReference type="ChEBI" id="CHEBI:87826"/>
        <dbReference type="ChEBI" id="CHEBI:87827"/>
    </reaction>
</comment>
<accession>A0A7W9FLV7</accession>
<keyword evidence="7" id="KW-1185">Reference proteome</keyword>
<dbReference type="GO" id="GO:0102971">
    <property type="term" value="F:phosphinothricin N-acetyltransferase activity"/>
    <property type="evidence" value="ECO:0007669"/>
    <property type="project" value="UniProtKB-EC"/>
</dbReference>
<sequence>MTTRPGTTMPGTTIRDATEADLPAILAIYNDAVLNTTAIWNDDPADLDNRRAWYEQRRALGYPVLVAEDEGRVIGYASFGDYRPFQGYRFTVENSVYVAADARGKGAGSLLLGALVEAGIAAGKHVMVAGIDASNAVSLRLHARHGFVETARMPELGYKFGRFLDLVFMQRRLA</sequence>
<proteinExistence type="predicted"/>
<evidence type="ECO:0000259" key="5">
    <source>
        <dbReference type="PROSITE" id="PS51186"/>
    </source>
</evidence>
<evidence type="ECO:0000256" key="1">
    <source>
        <dbReference type="ARBA" id="ARBA00022679"/>
    </source>
</evidence>
<name>A0A7W9FLV7_9HYPH</name>
<dbReference type="SUPFAM" id="SSF55729">
    <property type="entry name" value="Acyl-CoA N-acyltransferases (Nat)"/>
    <property type="match status" value="1"/>
</dbReference>
<dbReference type="EMBL" id="JACHOO010000004">
    <property type="protein sequence ID" value="MBB5753046.1"/>
    <property type="molecule type" value="Genomic_DNA"/>
</dbReference>
<dbReference type="Pfam" id="PF00583">
    <property type="entry name" value="Acetyltransf_1"/>
    <property type="match status" value="1"/>
</dbReference>
<dbReference type="PANTHER" id="PTHR43072:SF23">
    <property type="entry name" value="UPF0039 PROTEIN C11D3.02C"/>
    <property type="match status" value="1"/>
</dbReference>
<dbReference type="PROSITE" id="PS51186">
    <property type="entry name" value="GNAT"/>
    <property type="match status" value="1"/>
</dbReference>
<dbReference type="AlphaFoldDB" id="A0A7W9FLV7"/>
<comment type="caution">
    <text evidence="6">The sequence shown here is derived from an EMBL/GenBank/DDBJ whole genome shotgun (WGS) entry which is preliminary data.</text>
</comment>
<organism evidence="6 7">
    <name type="scientific">Prosthecomicrobium pneumaticum</name>
    <dbReference type="NCBI Taxonomy" id="81895"/>
    <lineage>
        <taxon>Bacteria</taxon>
        <taxon>Pseudomonadati</taxon>
        <taxon>Pseudomonadota</taxon>
        <taxon>Alphaproteobacteria</taxon>
        <taxon>Hyphomicrobiales</taxon>
        <taxon>Kaistiaceae</taxon>
        <taxon>Prosthecomicrobium</taxon>
    </lineage>
</organism>
<dbReference type="Proteomes" id="UP000523821">
    <property type="component" value="Unassembled WGS sequence"/>
</dbReference>